<evidence type="ECO:0000313" key="4">
    <source>
        <dbReference type="Proteomes" id="UP001519342"/>
    </source>
</evidence>
<comment type="caution">
    <text evidence="3">The sequence shown here is derived from an EMBL/GenBank/DDBJ whole genome shotgun (WGS) entry which is preliminary data.</text>
</comment>
<feature type="region of interest" description="Disordered" evidence="1">
    <location>
        <begin position="336"/>
        <end position="376"/>
    </location>
</feature>
<sequence>MNNNYKIIRTIFENVFQRVLECKDNVTGEIFYNNVITSQKIIKLIDIDGLKNLNSNILSCYRTEDRIFIVTKSFDTMESEVRNVKDYVSSKKLSLKQQFYISKKIIELSSNIFSLTDVVQQKILDLNKIYIDNNDDVIVDCNLIFEQEYDIQDNETFKRMGNVLHYIFSGTEIVDYNISELVPPDMLKIIVRCLTKEYMYPKDALKELNNSPIYNMINPNSNMEDKINDNVVQSVKVDKHQDILEETITESDETDYNLYDGEKNDDSVLEIYLDDSNNGSKLENKKTKNIDTKKGLFYYLNNKDIKRLAISLVIIVFVLMLGNYLIKNYGKDSENVSGKNTDVVQNEGNSNSSNNNDNDPNKNGEGNVEDSSDSNTVTDSTSIYFNKELLESVGYTGILAEIDEDIYVEGNKSLVVKNDGDEKVKALFATIDFTDPEYNYMLKKQIAIAAKTKSEKDVSSLIVLEAFKDGKLASTFHTTVQIYNDMWSQNTVPINVTNADSLNIYIEFSGKNKVWIDSIYIDVVK</sequence>
<keyword evidence="2" id="KW-0472">Membrane</keyword>
<feature type="transmembrane region" description="Helical" evidence="2">
    <location>
        <begin position="308"/>
        <end position="326"/>
    </location>
</feature>
<dbReference type="RefSeq" id="WP_209510713.1">
    <property type="nucleotide sequence ID" value="NZ_JAGGKS010000002.1"/>
</dbReference>
<keyword evidence="2" id="KW-0812">Transmembrane</keyword>
<organism evidence="3 4">
    <name type="scientific">Sedimentibacter acidaminivorans</name>
    <dbReference type="NCBI Taxonomy" id="913099"/>
    <lineage>
        <taxon>Bacteria</taxon>
        <taxon>Bacillati</taxon>
        <taxon>Bacillota</taxon>
        <taxon>Tissierellia</taxon>
        <taxon>Sedimentibacter</taxon>
    </lineage>
</organism>
<keyword evidence="4" id="KW-1185">Reference proteome</keyword>
<name>A0ABS4GB88_9FIRM</name>
<dbReference type="Proteomes" id="UP001519342">
    <property type="component" value="Unassembled WGS sequence"/>
</dbReference>
<feature type="compositionally biased region" description="Low complexity" evidence="1">
    <location>
        <begin position="346"/>
        <end position="366"/>
    </location>
</feature>
<gene>
    <name evidence="3" type="ORF">J2Z76_000813</name>
</gene>
<keyword evidence="2" id="KW-1133">Transmembrane helix</keyword>
<evidence type="ECO:0000256" key="1">
    <source>
        <dbReference type="SAM" id="MobiDB-lite"/>
    </source>
</evidence>
<proteinExistence type="predicted"/>
<dbReference type="EMBL" id="JAGGKS010000002">
    <property type="protein sequence ID" value="MBP1924956.1"/>
    <property type="molecule type" value="Genomic_DNA"/>
</dbReference>
<protein>
    <recommendedName>
        <fullName evidence="5">CBM-cenC domain-containing protein</fullName>
    </recommendedName>
</protein>
<evidence type="ECO:0008006" key="5">
    <source>
        <dbReference type="Google" id="ProtNLM"/>
    </source>
</evidence>
<reference evidence="3 4" key="1">
    <citation type="submission" date="2021-03" db="EMBL/GenBank/DDBJ databases">
        <title>Genomic Encyclopedia of Type Strains, Phase IV (KMG-IV): sequencing the most valuable type-strain genomes for metagenomic binning, comparative biology and taxonomic classification.</title>
        <authorList>
            <person name="Goeker M."/>
        </authorList>
    </citation>
    <scope>NUCLEOTIDE SEQUENCE [LARGE SCALE GENOMIC DNA]</scope>
    <source>
        <strain evidence="3 4">DSM 24004</strain>
    </source>
</reference>
<evidence type="ECO:0000313" key="3">
    <source>
        <dbReference type="EMBL" id="MBP1924956.1"/>
    </source>
</evidence>
<accession>A0ABS4GB88</accession>
<evidence type="ECO:0000256" key="2">
    <source>
        <dbReference type="SAM" id="Phobius"/>
    </source>
</evidence>